<accession>A0A3M2LCS9</accession>
<organism evidence="2 3">
    <name type="scientific">Nocardia stercoris</name>
    <dbReference type="NCBI Taxonomy" id="2483361"/>
    <lineage>
        <taxon>Bacteria</taxon>
        <taxon>Bacillati</taxon>
        <taxon>Actinomycetota</taxon>
        <taxon>Actinomycetes</taxon>
        <taxon>Mycobacteriales</taxon>
        <taxon>Nocardiaceae</taxon>
        <taxon>Nocardia</taxon>
    </lineage>
</organism>
<dbReference type="Proteomes" id="UP000279275">
    <property type="component" value="Unassembled WGS sequence"/>
</dbReference>
<dbReference type="EMBL" id="RFFH01000001">
    <property type="protein sequence ID" value="RMI35204.1"/>
    <property type="molecule type" value="Genomic_DNA"/>
</dbReference>
<evidence type="ECO:0008006" key="4">
    <source>
        <dbReference type="Google" id="ProtNLM"/>
    </source>
</evidence>
<dbReference type="RefSeq" id="WP_122186179.1">
    <property type="nucleotide sequence ID" value="NZ_RFFH01000001.1"/>
</dbReference>
<proteinExistence type="predicted"/>
<protein>
    <recommendedName>
        <fullName evidence="4">Diacylglycerol O-acyltransferase</fullName>
    </recommendedName>
</protein>
<keyword evidence="3" id="KW-1185">Reference proteome</keyword>
<sequence length="452" mass="49641">MSVPDTMNRLNAEDDMFLKMYSFLPNVMTPQVAWVFDEPLPRATWARFDDHLAHGFGARRVRKTRIPFARPWFDEPLDRHPLDFDEIPVAEDDYLGWLWRKGEVDLDPYRGCVHRLSVSPTTAGGQIVSFVMSHAVLDGGGISYALSDAMRRLADDAPVSRAESSGRFIGSTPATRRRRAHLADARGQLRAVGSAVRSAWADRNMTEPPRNPRPESPRLDFAGDWDPSVTILETPMADWNRVAAERGGTANGLFIGLSVGMLGRCGRVADGASVRVDVPHSLRTDDNDPRGNAVGGLPIPVVYRAGARTDLTEIRATMKAALTNHDPNHKPAMAHMGPIQMMVPDRVAKLAVKFGKSPELLCSNLGTATRQIDTIGGVRARKVVFRNRLAPVPADLYRRLEAGLSIGLANDGETVTMAVAGLDPDRIPTREALEKLITDEFGAWGLVPTFWG</sequence>
<dbReference type="SUPFAM" id="SSF52777">
    <property type="entry name" value="CoA-dependent acyltransferases"/>
    <property type="match status" value="1"/>
</dbReference>
<comment type="caution">
    <text evidence="2">The sequence shown here is derived from an EMBL/GenBank/DDBJ whole genome shotgun (WGS) entry which is preliminary data.</text>
</comment>
<evidence type="ECO:0000313" key="2">
    <source>
        <dbReference type="EMBL" id="RMI35204.1"/>
    </source>
</evidence>
<evidence type="ECO:0000256" key="1">
    <source>
        <dbReference type="SAM" id="MobiDB-lite"/>
    </source>
</evidence>
<reference evidence="2 3" key="1">
    <citation type="submission" date="2018-10" db="EMBL/GenBank/DDBJ databases">
        <title>Isolation from cow dung.</title>
        <authorList>
            <person name="Ling L."/>
        </authorList>
    </citation>
    <scope>NUCLEOTIDE SEQUENCE [LARGE SCALE GENOMIC DNA]</scope>
    <source>
        <strain evidence="2 3">NEAU-LL90</strain>
    </source>
</reference>
<dbReference type="OrthoDB" id="4365416at2"/>
<dbReference type="AlphaFoldDB" id="A0A3M2LCS9"/>
<name>A0A3M2LCS9_9NOCA</name>
<gene>
    <name evidence="2" type="ORF">EBN03_02605</name>
</gene>
<feature type="region of interest" description="Disordered" evidence="1">
    <location>
        <begin position="201"/>
        <end position="222"/>
    </location>
</feature>
<evidence type="ECO:0000313" key="3">
    <source>
        <dbReference type="Proteomes" id="UP000279275"/>
    </source>
</evidence>